<reference evidence="7" key="1">
    <citation type="submission" date="2018-11" db="EMBL/GenBank/DDBJ databases">
        <authorList>
            <person name="Alioto T."/>
            <person name="Alioto T."/>
        </authorList>
    </citation>
    <scope>NUCLEOTIDE SEQUENCE</scope>
</reference>
<feature type="transmembrane region" description="Helical" evidence="5">
    <location>
        <begin position="45"/>
        <end position="66"/>
    </location>
</feature>
<dbReference type="OrthoDB" id="6177426at2759"/>
<evidence type="ECO:0000256" key="2">
    <source>
        <dbReference type="ARBA" id="ARBA00022692"/>
    </source>
</evidence>
<evidence type="ECO:0000256" key="3">
    <source>
        <dbReference type="ARBA" id="ARBA00022989"/>
    </source>
</evidence>
<dbReference type="AlphaFoldDB" id="A0A8B6CLP6"/>
<evidence type="ECO:0000313" key="8">
    <source>
        <dbReference type="Proteomes" id="UP000596742"/>
    </source>
</evidence>
<dbReference type="Proteomes" id="UP000596742">
    <property type="component" value="Unassembled WGS sequence"/>
</dbReference>
<evidence type="ECO:0000259" key="6">
    <source>
        <dbReference type="PROSITE" id="PS50262"/>
    </source>
</evidence>
<feature type="domain" description="G-protein coupled receptors family 1 profile" evidence="6">
    <location>
        <begin position="27"/>
        <end position="286"/>
    </location>
</feature>
<gene>
    <name evidence="7" type="ORF">MGAL_10B060291</name>
</gene>
<dbReference type="Gene3D" id="1.20.1070.10">
    <property type="entry name" value="Rhodopsin 7-helix transmembrane proteins"/>
    <property type="match status" value="1"/>
</dbReference>
<keyword evidence="2 5" id="KW-0812">Transmembrane</keyword>
<protein>
    <recommendedName>
        <fullName evidence="6">G-protein coupled receptors family 1 profile domain-containing protein</fullName>
    </recommendedName>
</protein>
<sequence length="510" mass="56286">MENRPVITSMSNIDWINLACSLISVLGNAVVLLKFLKSKYLRLNLFYRFVFCISGLHELYSLTFTLHYTLLLTLTIELKYICLILAVIGCICFGATSVQIAAVAVDRFQASFPLTTTILQRRRVMLGYITCCLDICIIVFYVTVAIVCGKQKLTDCLQDVKIFGNMSFSVTVAEGLWTLCCVFFVEIPLCLATIYRIKQAVVRVRPVSNNHMISIIIPTRSFQKKTDRKLKACRTICYLVLIHTATHMSLLTLLVVLIYKPEEYKTVYQLSWTVTLVQSILDPVLILHSGIPTYTETDIPTYLDAGIPKYPDAGIPIYLDAGIPKYPDAGIPIYPDAGIPIYMDAGIPKYPDAGIPIYLDAGIPKYPDAGIPKYPDAGIPKYPDAGIPIYLDAGIPKYPDAGIPKYPDAGIPIYLDAGIPKYPDAGIPKYPDAGIPKYPDAGIPIYLDAGIPKYPDAGIPIYLHASIPVYLDAGIPTYRDAGISTYRDAGIPIYLDADIPKYPDAGIPKI</sequence>
<dbReference type="PROSITE" id="PS50262">
    <property type="entry name" value="G_PROTEIN_RECEP_F1_2"/>
    <property type="match status" value="1"/>
</dbReference>
<evidence type="ECO:0000256" key="1">
    <source>
        <dbReference type="ARBA" id="ARBA00004370"/>
    </source>
</evidence>
<dbReference type="SUPFAM" id="SSF81321">
    <property type="entry name" value="Family A G protein-coupled receptor-like"/>
    <property type="match status" value="1"/>
</dbReference>
<dbReference type="PANTHER" id="PTHR21698">
    <property type="entry name" value="PROTEIN (PUTATIVE)-RELATED"/>
    <property type="match status" value="1"/>
</dbReference>
<feature type="transmembrane region" description="Helical" evidence="5">
    <location>
        <begin position="126"/>
        <end position="147"/>
    </location>
</feature>
<dbReference type="InterPro" id="IPR017452">
    <property type="entry name" value="GPCR_Rhodpsn_7TM"/>
</dbReference>
<evidence type="ECO:0000256" key="5">
    <source>
        <dbReference type="SAM" id="Phobius"/>
    </source>
</evidence>
<feature type="transmembrane region" description="Helical" evidence="5">
    <location>
        <begin position="15"/>
        <end position="33"/>
    </location>
</feature>
<evidence type="ECO:0000313" key="7">
    <source>
        <dbReference type="EMBL" id="VDI06865.1"/>
    </source>
</evidence>
<evidence type="ECO:0000256" key="4">
    <source>
        <dbReference type="ARBA" id="ARBA00023136"/>
    </source>
</evidence>
<dbReference type="PANTHER" id="PTHR21698:SF4">
    <property type="entry name" value="PROTEIN (PUTATIVE)-RELATED"/>
    <property type="match status" value="1"/>
</dbReference>
<feature type="transmembrane region" description="Helical" evidence="5">
    <location>
        <begin position="176"/>
        <end position="195"/>
    </location>
</feature>
<feature type="transmembrane region" description="Helical" evidence="5">
    <location>
        <begin position="236"/>
        <end position="259"/>
    </location>
</feature>
<dbReference type="EMBL" id="UYJE01001983">
    <property type="protein sequence ID" value="VDI06865.1"/>
    <property type="molecule type" value="Genomic_DNA"/>
</dbReference>
<feature type="transmembrane region" description="Helical" evidence="5">
    <location>
        <begin position="78"/>
        <end position="105"/>
    </location>
</feature>
<proteinExistence type="predicted"/>
<dbReference type="CDD" id="cd00637">
    <property type="entry name" value="7tm_classA_rhodopsin-like"/>
    <property type="match status" value="1"/>
</dbReference>
<keyword evidence="8" id="KW-1185">Reference proteome</keyword>
<keyword evidence="3 5" id="KW-1133">Transmembrane helix</keyword>
<name>A0A8B6CLP6_MYTGA</name>
<comment type="subcellular location">
    <subcellularLocation>
        <location evidence="1">Membrane</location>
    </subcellularLocation>
</comment>
<organism evidence="7 8">
    <name type="scientific">Mytilus galloprovincialis</name>
    <name type="common">Mediterranean mussel</name>
    <dbReference type="NCBI Taxonomy" id="29158"/>
    <lineage>
        <taxon>Eukaryota</taxon>
        <taxon>Metazoa</taxon>
        <taxon>Spiralia</taxon>
        <taxon>Lophotrochozoa</taxon>
        <taxon>Mollusca</taxon>
        <taxon>Bivalvia</taxon>
        <taxon>Autobranchia</taxon>
        <taxon>Pteriomorphia</taxon>
        <taxon>Mytilida</taxon>
        <taxon>Mytiloidea</taxon>
        <taxon>Mytilidae</taxon>
        <taxon>Mytilinae</taxon>
        <taxon>Mytilus</taxon>
    </lineage>
</organism>
<dbReference type="GO" id="GO:0016020">
    <property type="term" value="C:membrane"/>
    <property type="evidence" value="ECO:0007669"/>
    <property type="project" value="UniProtKB-SubCell"/>
</dbReference>
<keyword evidence="4 5" id="KW-0472">Membrane</keyword>
<comment type="caution">
    <text evidence="7">The sequence shown here is derived from an EMBL/GenBank/DDBJ whole genome shotgun (WGS) entry which is preliminary data.</text>
</comment>
<accession>A0A8B6CLP6</accession>